<keyword evidence="6" id="KW-0812">Transmembrane</keyword>
<feature type="domain" description="J" evidence="7">
    <location>
        <begin position="523"/>
        <end position="594"/>
    </location>
</feature>
<comment type="caution">
    <text evidence="8">The sequence shown here is derived from an EMBL/GenBank/DDBJ whole genome shotgun (WGS) entry which is preliminary data.</text>
</comment>
<feature type="region of interest" description="Disordered" evidence="5">
    <location>
        <begin position="494"/>
        <end position="520"/>
    </location>
</feature>
<evidence type="ECO:0000256" key="1">
    <source>
        <dbReference type="ARBA" id="ARBA00005979"/>
    </source>
</evidence>
<evidence type="ECO:0000256" key="5">
    <source>
        <dbReference type="SAM" id="MobiDB-lite"/>
    </source>
</evidence>
<keyword evidence="9" id="KW-1185">Reference proteome</keyword>
<feature type="transmembrane region" description="Helical" evidence="6">
    <location>
        <begin position="648"/>
        <end position="668"/>
    </location>
</feature>
<dbReference type="InterPro" id="IPR018253">
    <property type="entry name" value="DnaJ_domain_CS"/>
</dbReference>
<dbReference type="AlphaFoldDB" id="A0A0P7BS70"/>
<dbReference type="InterPro" id="IPR001155">
    <property type="entry name" value="OxRdtase_FMN_N"/>
</dbReference>
<dbReference type="PROSITE" id="PS00636">
    <property type="entry name" value="DNAJ_1"/>
    <property type="match status" value="1"/>
</dbReference>
<dbReference type="Gene3D" id="3.20.20.70">
    <property type="entry name" value="Aldolase class I"/>
    <property type="match status" value="1"/>
</dbReference>
<sequence length="755" mass="82209">MTELQTGKPITLKCGLTLPNRLVKAATAESMAPNNTLPDEKFQNLYRHWAEGGWGMVLAGNVQVDAKHICTATDLSVDHSLSDNKIIEAWKPWAAACNSNGTVTVMQLCHPGRQSPAGAGKRGLFAKPIAPSAVALQMGSGLVAKAVTALLFGTPREMSVSDIETVVSQFARSARLAAESGFAGVEVHAGHGFLLEQFLSTKSNRRTDAYGGTPAKRARIVVEVLTAIRAVVPAGFCVGLSLNSVDIQSQTELKDCVEQVKLITDAGVDFIEISGGTFENPTMFLGPNKSSKPKEPGQPLAHEPFFLEFAKAIRPHIPGIPLIVTGGFRSCQGIEETIAGGDADLVGLARPAVVNPLLPKTTVLSPKTTEFGSEIDDGDVTLYAKKTEAPWILKQIGIRAVEVHIDNACLSIIIIAIAMPLNKSAVLLCSCNSLPGLPYPPLPSISITSSVDSGLLVASSLYSSPLPSTSTSTLTSRRLFSHYSRSRSSTIVNSRRSYATVNSRTDGPAHHDVPDWPKTPHPTPYDILAMRKDDPYTKHRFFQLVKIYHPDRHGHTPTVHGLPHATRLERYRLIVAANDLLSNPSKRNLYDVHGVGWTGDRPPTLNESVRHAEKSWRHQPGNASRNATWEDWERWHDARNGKIHDSMYMSNGVFATLVVMMCMIGAFAQMSRAEQSGTEYLEMRDQSNLAIGQQMARTTLVSAGRSKNERVDSFLRERENIAYEFTPSKYDEFVAESSSRSGSGPGPGPERRSRP</sequence>
<dbReference type="PANTHER" id="PTHR43656:SF2">
    <property type="entry name" value="BINDING OXIDOREDUCTASE, PUTATIVE (AFU_ORTHOLOGUE AFUA_2G08260)-RELATED"/>
    <property type="match status" value="1"/>
</dbReference>
<dbReference type="Proteomes" id="UP000050424">
    <property type="component" value="Unassembled WGS sequence"/>
</dbReference>
<reference evidence="8 9" key="1">
    <citation type="submission" date="2015-09" db="EMBL/GenBank/DDBJ databases">
        <title>Draft genome of a European isolate of the apple canker pathogen Neonectria ditissima.</title>
        <authorList>
            <person name="Gomez-Cortecero A."/>
            <person name="Harrison R.J."/>
            <person name="Armitage A.D."/>
        </authorList>
    </citation>
    <scope>NUCLEOTIDE SEQUENCE [LARGE SCALE GENOMIC DNA]</scope>
    <source>
        <strain evidence="8 9">R09/05</strain>
    </source>
</reference>
<dbReference type="EMBL" id="LKCW01000021">
    <property type="protein sequence ID" value="KPM44245.1"/>
    <property type="molecule type" value="Genomic_DNA"/>
</dbReference>
<dbReference type="SUPFAM" id="SSF46565">
    <property type="entry name" value="Chaperone J-domain"/>
    <property type="match status" value="1"/>
</dbReference>
<gene>
    <name evidence="8" type="ORF">AK830_g2308</name>
</gene>
<feature type="compositionally biased region" description="Polar residues" evidence="5">
    <location>
        <begin position="494"/>
        <end position="505"/>
    </location>
</feature>
<evidence type="ECO:0000256" key="3">
    <source>
        <dbReference type="ARBA" id="ARBA00022643"/>
    </source>
</evidence>
<name>A0A0P7BS70_9HYPO</name>
<accession>A0A0P7BS70</accession>
<dbReference type="SUPFAM" id="SSF51395">
    <property type="entry name" value="FMN-linked oxidoreductases"/>
    <property type="match status" value="1"/>
</dbReference>
<dbReference type="InterPro" id="IPR001623">
    <property type="entry name" value="DnaJ_domain"/>
</dbReference>
<dbReference type="STRING" id="78410.A0A0P7BS70"/>
<keyword evidence="4" id="KW-0560">Oxidoreductase</keyword>
<keyword evidence="2" id="KW-0285">Flavoprotein</keyword>
<dbReference type="PANTHER" id="PTHR43656">
    <property type="entry name" value="BINDING OXIDOREDUCTASE, PUTATIVE (AFU_ORTHOLOGUE AFUA_2G08260)-RELATED"/>
    <property type="match status" value="1"/>
</dbReference>
<evidence type="ECO:0000313" key="9">
    <source>
        <dbReference type="Proteomes" id="UP000050424"/>
    </source>
</evidence>
<proteinExistence type="inferred from homology"/>
<dbReference type="OrthoDB" id="1663137at2759"/>
<dbReference type="Pfam" id="PF00724">
    <property type="entry name" value="Oxidored_FMN"/>
    <property type="match status" value="1"/>
</dbReference>
<dbReference type="InterPro" id="IPR036869">
    <property type="entry name" value="J_dom_sf"/>
</dbReference>
<keyword evidence="6" id="KW-1133">Transmembrane helix</keyword>
<dbReference type="InterPro" id="IPR013785">
    <property type="entry name" value="Aldolase_TIM"/>
</dbReference>
<evidence type="ECO:0000256" key="6">
    <source>
        <dbReference type="SAM" id="Phobius"/>
    </source>
</evidence>
<dbReference type="Gene3D" id="1.10.287.110">
    <property type="entry name" value="DnaJ domain"/>
    <property type="match status" value="1"/>
</dbReference>
<evidence type="ECO:0000259" key="7">
    <source>
        <dbReference type="PROSITE" id="PS50076"/>
    </source>
</evidence>
<keyword evidence="3" id="KW-0288">FMN</keyword>
<evidence type="ECO:0000256" key="2">
    <source>
        <dbReference type="ARBA" id="ARBA00022630"/>
    </source>
</evidence>
<dbReference type="PROSITE" id="PS50076">
    <property type="entry name" value="DNAJ_2"/>
    <property type="match status" value="1"/>
</dbReference>
<dbReference type="CDD" id="cd06257">
    <property type="entry name" value="DnaJ"/>
    <property type="match status" value="1"/>
</dbReference>
<keyword evidence="6" id="KW-0472">Membrane</keyword>
<dbReference type="InterPro" id="IPR051799">
    <property type="entry name" value="NADH_flavin_oxidoreductase"/>
</dbReference>
<evidence type="ECO:0000256" key="4">
    <source>
        <dbReference type="ARBA" id="ARBA00023002"/>
    </source>
</evidence>
<dbReference type="GO" id="GO:0010181">
    <property type="term" value="F:FMN binding"/>
    <property type="evidence" value="ECO:0007669"/>
    <property type="project" value="InterPro"/>
</dbReference>
<feature type="region of interest" description="Disordered" evidence="5">
    <location>
        <begin position="734"/>
        <end position="755"/>
    </location>
</feature>
<comment type="similarity">
    <text evidence="1">Belongs to the NADH:flavin oxidoreductase/NADH oxidase family.</text>
</comment>
<organism evidence="8 9">
    <name type="scientific">Neonectria ditissima</name>
    <dbReference type="NCBI Taxonomy" id="78410"/>
    <lineage>
        <taxon>Eukaryota</taxon>
        <taxon>Fungi</taxon>
        <taxon>Dikarya</taxon>
        <taxon>Ascomycota</taxon>
        <taxon>Pezizomycotina</taxon>
        <taxon>Sordariomycetes</taxon>
        <taxon>Hypocreomycetidae</taxon>
        <taxon>Hypocreales</taxon>
        <taxon>Nectriaceae</taxon>
        <taxon>Neonectria</taxon>
    </lineage>
</organism>
<dbReference type="GO" id="GO:0016491">
    <property type="term" value="F:oxidoreductase activity"/>
    <property type="evidence" value="ECO:0007669"/>
    <property type="project" value="UniProtKB-KW"/>
</dbReference>
<evidence type="ECO:0000313" key="8">
    <source>
        <dbReference type="EMBL" id="KPM44245.1"/>
    </source>
</evidence>
<protein>
    <recommendedName>
        <fullName evidence="7">J domain-containing protein</fullName>
    </recommendedName>
</protein>